<evidence type="ECO:0000256" key="2">
    <source>
        <dbReference type="ARBA" id="ARBA00022723"/>
    </source>
</evidence>
<organism evidence="6">
    <name type="scientific">Telmatobacter sp. DSM 110680</name>
    <dbReference type="NCBI Taxonomy" id="3036704"/>
    <lineage>
        <taxon>Bacteria</taxon>
        <taxon>Pseudomonadati</taxon>
        <taxon>Acidobacteriota</taxon>
        <taxon>Terriglobia</taxon>
        <taxon>Terriglobales</taxon>
        <taxon>Acidobacteriaceae</taxon>
        <taxon>Telmatobacter</taxon>
    </lineage>
</organism>
<dbReference type="Gene3D" id="3.20.20.370">
    <property type="entry name" value="Glycoside hydrolase/deacetylase"/>
    <property type="match status" value="1"/>
</dbReference>
<dbReference type="AlphaFoldDB" id="A0AAU7DE31"/>
<dbReference type="RefSeq" id="WP_348260824.1">
    <property type="nucleotide sequence ID" value="NZ_CP121196.1"/>
</dbReference>
<dbReference type="Pfam" id="PF04794">
    <property type="entry name" value="YdjC"/>
    <property type="match status" value="1"/>
</dbReference>
<evidence type="ECO:0000313" key="6">
    <source>
        <dbReference type="EMBL" id="XBH15591.1"/>
    </source>
</evidence>
<reference evidence="6" key="1">
    <citation type="submission" date="2023-03" db="EMBL/GenBank/DDBJ databases">
        <title>Edaphobacter sp.</title>
        <authorList>
            <person name="Huber K.J."/>
            <person name="Papendorf J."/>
            <person name="Pilke C."/>
            <person name="Bunk B."/>
            <person name="Sproeer C."/>
            <person name="Pester M."/>
        </authorList>
    </citation>
    <scope>NUCLEOTIDE SEQUENCE</scope>
    <source>
        <strain evidence="6">DSM 110680</strain>
    </source>
</reference>
<dbReference type="GO" id="GO:0046872">
    <property type="term" value="F:metal ion binding"/>
    <property type="evidence" value="ECO:0007669"/>
    <property type="project" value="UniProtKB-KW"/>
</dbReference>
<keyword evidence="4" id="KW-0460">Magnesium</keyword>
<sequence length="278" mass="30940">MTNHPAETVTAGLQSPVASTLIVNADDWGRDVETTDRIFECIAINTVSSTSAMVFMEDSERAAGIALEQGVDCGLHLNFTTPFSAQGCSSGLAEQQQRITRYLRGSRLAQAIYHPGLASSFKYVVAAQIEEYERNFGHAPRRIDGHHHMHLCANVLFGNLLPAGTIVRKNFSFRPGEKSGVNRQYRKVIDRVLAKRHQVTDYFFSLPPLEPPSRIDEIFSIARVSIVEIETHPVNLEEYKFLTTGEILRRTGNLQIARGYIHPAWTGATNSATGSRRK</sequence>
<dbReference type="SUPFAM" id="SSF88713">
    <property type="entry name" value="Glycoside hydrolase/deacetylase"/>
    <property type="match status" value="1"/>
</dbReference>
<name>A0AAU7DE31_9BACT</name>
<dbReference type="GO" id="GO:0005975">
    <property type="term" value="P:carbohydrate metabolic process"/>
    <property type="evidence" value="ECO:0007669"/>
    <property type="project" value="InterPro"/>
</dbReference>
<dbReference type="InterPro" id="IPR006879">
    <property type="entry name" value="YdjC-like"/>
</dbReference>
<dbReference type="InterPro" id="IPR011330">
    <property type="entry name" value="Glyco_hydro/deAcase_b/a-brl"/>
</dbReference>
<gene>
    <name evidence="6" type="ORF">P8935_13530</name>
</gene>
<proteinExistence type="predicted"/>
<dbReference type="GO" id="GO:0019213">
    <property type="term" value="F:deacetylase activity"/>
    <property type="evidence" value="ECO:0007669"/>
    <property type="project" value="TreeGrafter"/>
</dbReference>
<keyword evidence="3" id="KW-0378">Hydrolase</keyword>
<dbReference type="PANTHER" id="PTHR31609">
    <property type="entry name" value="YDJC DEACETYLASE FAMILY MEMBER"/>
    <property type="match status" value="1"/>
</dbReference>
<keyword evidence="2" id="KW-0479">Metal-binding</keyword>
<dbReference type="PANTHER" id="PTHR31609:SF1">
    <property type="entry name" value="CARBOHYDRATE DEACETYLASE"/>
    <property type="match status" value="1"/>
</dbReference>
<evidence type="ECO:0000256" key="1">
    <source>
        <dbReference type="ARBA" id="ARBA00001946"/>
    </source>
</evidence>
<evidence type="ECO:0000256" key="3">
    <source>
        <dbReference type="ARBA" id="ARBA00022801"/>
    </source>
</evidence>
<comment type="cofactor">
    <cofactor evidence="1">
        <name>Mg(2+)</name>
        <dbReference type="ChEBI" id="CHEBI:18420"/>
    </cofactor>
</comment>
<evidence type="ECO:0000256" key="5">
    <source>
        <dbReference type="ARBA" id="ARBA00023277"/>
    </source>
</evidence>
<dbReference type="EMBL" id="CP121196">
    <property type="protein sequence ID" value="XBH15591.1"/>
    <property type="molecule type" value="Genomic_DNA"/>
</dbReference>
<protein>
    <submittedName>
        <fullName evidence="6">ChbG/HpnK family deacetylase</fullName>
    </submittedName>
</protein>
<evidence type="ECO:0000256" key="4">
    <source>
        <dbReference type="ARBA" id="ARBA00022842"/>
    </source>
</evidence>
<keyword evidence="5" id="KW-0119">Carbohydrate metabolism</keyword>
<dbReference type="GO" id="GO:0016787">
    <property type="term" value="F:hydrolase activity"/>
    <property type="evidence" value="ECO:0007669"/>
    <property type="project" value="UniProtKB-KW"/>
</dbReference>
<accession>A0AAU7DE31</accession>